<comment type="caution">
    <text evidence="1">The sequence shown here is derived from an EMBL/GenBank/DDBJ whole genome shotgun (WGS) entry which is preliminary data.</text>
</comment>
<dbReference type="AlphaFoldDB" id="A0A0F9EA19"/>
<sequence length="74" mass="8586">MPEEIKEQIYEFLKKNKNKDFSIIKLRNELEELGMKSCYQTILKWAAILSAEPNNNIETKDYGSIKIISYVGGD</sequence>
<dbReference type="EMBL" id="LAZR01025756">
    <property type="protein sequence ID" value="KKL70898.1"/>
    <property type="molecule type" value="Genomic_DNA"/>
</dbReference>
<evidence type="ECO:0008006" key="2">
    <source>
        <dbReference type="Google" id="ProtNLM"/>
    </source>
</evidence>
<accession>A0A0F9EA19</accession>
<gene>
    <name evidence="1" type="ORF">LCGC14_2100350</name>
</gene>
<protein>
    <recommendedName>
        <fullName evidence="2">HTH HARE-type domain-containing protein</fullName>
    </recommendedName>
</protein>
<reference evidence="1" key="1">
    <citation type="journal article" date="2015" name="Nature">
        <title>Complex archaea that bridge the gap between prokaryotes and eukaryotes.</title>
        <authorList>
            <person name="Spang A."/>
            <person name="Saw J.H."/>
            <person name="Jorgensen S.L."/>
            <person name="Zaremba-Niedzwiedzka K."/>
            <person name="Martijn J."/>
            <person name="Lind A.E."/>
            <person name="van Eijk R."/>
            <person name="Schleper C."/>
            <person name="Guy L."/>
            <person name="Ettema T.J."/>
        </authorList>
    </citation>
    <scope>NUCLEOTIDE SEQUENCE</scope>
</reference>
<name>A0A0F9EA19_9ZZZZ</name>
<proteinExistence type="predicted"/>
<evidence type="ECO:0000313" key="1">
    <source>
        <dbReference type="EMBL" id="KKL70898.1"/>
    </source>
</evidence>
<organism evidence="1">
    <name type="scientific">marine sediment metagenome</name>
    <dbReference type="NCBI Taxonomy" id="412755"/>
    <lineage>
        <taxon>unclassified sequences</taxon>
        <taxon>metagenomes</taxon>
        <taxon>ecological metagenomes</taxon>
    </lineage>
</organism>